<dbReference type="Proteomes" id="UP000215914">
    <property type="component" value="Unassembled WGS sequence"/>
</dbReference>
<keyword evidence="2" id="KW-1185">Reference proteome</keyword>
<name>A0A9K3EBS7_HELAN</name>
<comment type="caution">
    <text evidence="1">The sequence shown here is derived from an EMBL/GenBank/DDBJ whole genome shotgun (WGS) entry which is preliminary data.</text>
</comment>
<protein>
    <submittedName>
        <fullName evidence="1">Uncharacterized protein</fullName>
    </submittedName>
</protein>
<organism evidence="1 2">
    <name type="scientific">Helianthus annuus</name>
    <name type="common">Common sunflower</name>
    <dbReference type="NCBI Taxonomy" id="4232"/>
    <lineage>
        <taxon>Eukaryota</taxon>
        <taxon>Viridiplantae</taxon>
        <taxon>Streptophyta</taxon>
        <taxon>Embryophyta</taxon>
        <taxon>Tracheophyta</taxon>
        <taxon>Spermatophyta</taxon>
        <taxon>Magnoliopsida</taxon>
        <taxon>eudicotyledons</taxon>
        <taxon>Gunneridae</taxon>
        <taxon>Pentapetalae</taxon>
        <taxon>asterids</taxon>
        <taxon>campanulids</taxon>
        <taxon>Asterales</taxon>
        <taxon>Asteraceae</taxon>
        <taxon>Asteroideae</taxon>
        <taxon>Heliantheae alliance</taxon>
        <taxon>Heliantheae</taxon>
        <taxon>Helianthus</taxon>
    </lineage>
</organism>
<reference evidence="1" key="1">
    <citation type="journal article" date="2017" name="Nature">
        <title>The sunflower genome provides insights into oil metabolism, flowering and Asterid evolution.</title>
        <authorList>
            <person name="Badouin H."/>
            <person name="Gouzy J."/>
            <person name="Grassa C.J."/>
            <person name="Murat F."/>
            <person name="Staton S.E."/>
            <person name="Cottret L."/>
            <person name="Lelandais-Briere C."/>
            <person name="Owens G.L."/>
            <person name="Carrere S."/>
            <person name="Mayjonade B."/>
            <person name="Legrand L."/>
            <person name="Gill N."/>
            <person name="Kane N.C."/>
            <person name="Bowers J.E."/>
            <person name="Hubner S."/>
            <person name="Bellec A."/>
            <person name="Berard A."/>
            <person name="Berges H."/>
            <person name="Blanchet N."/>
            <person name="Boniface M.C."/>
            <person name="Brunel D."/>
            <person name="Catrice O."/>
            <person name="Chaidir N."/>
            <person name="Claudel C."/>
            <person name="Donnadieu C."/>
            <person name="Faraut T."/>
            <person name="Fievet G."/>
            <person name="Helmstetter N."/>
            <person name="King M."/>
            <person name="Knapp S.J."/>
            <person name="Lai Z."/>
            <person name="Le Paslier M.C."/>
            <person name="Lippi Y."/>
            <person name="Lorenzon L."/>
            <person name="Mandel J.R."/>
            <person name="Marage G."/>
            <person name="Marchand G."/>
            <person name="Marquand E."/>
            <person name="Bret-Mestries E."/>
            <person name="Morien E."/>
            <person name="Nambeesan S."/>
            <person name="Nguyen T."/>
            <person name="Pegot-Espagnet P."/>
            <person name="Pouilly N."/>
            <person name="Raftis F."/>
            <person name="Sallet E."/>
            <person name="Schiex T."/>
            <person name="Thomas J."/>
            <person name="Vandecasteele C."/>
            <person name="Vares D."/>
            <person name="Vear F."/>
            <person name="Vautrin S."/>
            <person name="Crespi M."/>
            <person name="Mangin B."/>
            <person name="Burke J.M."/>
            <person name="Salse J."/>
            <person name="Munos S."/>
            <person name="Vincourt P."/>
            <person name="Rieseberg L.H."/>
            <person name="Langlade N.B."/>
        </authorList>
    </citation>
    <scope>NUCLEOTIDE SEQUENCE</scope>
    <source>
        <tissue evidence="1">Leaves</tissue>
    </source>
</reference>
<reference evidence="1" key="2">
    <citation type="submission" date="2020-06" db="EMBL/GenBank/DDBJ databases">
        <title>Helianthus annuus Genome sequencing and assembly Release 2.</title>
        <authorList>
            <person name="Gouzy J."/>
            <person name="Langlade N."/>
            <person name="Munos S."/>
        </authorList>
    </citation>
    <scope>NUCLEOTIDE SEQUENCE</scope>
    <source>
        <tissue evidence="1">Leaves</tissue>
    </source>
</reference>
<evidence type="ECO:0000313" key="2">
    <source>
        <dbReference type="Proteomes" id="UP000215914"/>
    </source>
</evidence>
<gene>
    <name evidence="1" type="ORF">HanXRQr2_Chr14g0661001</name>
</gene>
<dbReference type="AlphaFoldDB" id="A0A9K3EBS7"/>
<sequence length="43" mass="4909">MEGPTIFASSPSSYFCNSRYIAHHKEYINHLTLTRFPDDMSSG</sequence>
<proteinExistence type="predicted"/>
<dbReference type="EMBL" id="MNCJ02000329">
    <property type="protein sequence ID" value="KAF5770581.1"/>
    <property type="molecule type" value="Genomic_DNA"/>
</dbReference>
<accession>A0A9K3EBS7</accession>
<evidence type="ECO:0000313" key="1">
    <source>
        <dbReference type="EMBL" id="KAF5770581.1"/>
    </source>
</evidence>
<dbReference type="Gramene" id="mRNA:HanXRQr2_Chr14g0661001">
    <property type="protein sequence ID" value="mRNA:HanXRQr2_Chr14g0661001"/>
    <property type="gene ID" value="HanXRQr2_Chr14g0661001"/>
</dbReference>